<feature type="region of interest" description="Disordered" evidence="7">
    <location>
        <begin position="529"/>
        <end position="551"/>
    </location>
</feature>
<dbReference type="GO" id="GO:0046695">
    <property type="term" value="C:SLIK (SAGA-like) complex"/>
    <property type="evidence" value="ECO:0007669"/>
    <property type="project" value="EnsemblFungi"/>
</dbReference>
<evidence type="ECO:0000256" key="2">
    <source>
        <dbReference type="ARBA" id="ARBA00005330"/>
    </source>
</evidence>
<dbReference type="GO" id="GO:0005634">
    <property type="term" value="C:nucleus"/>
    <property type="evidence" value="ECO:0007669"/>
    <property type="project" value="UniProtKB-SubCell"/>
</dbReference>
<dbReference type="PANTHER" id="PTHR13556:SF2">
    <property type="entry name" value="TRANSCRIPTIONAL ADAPTER 3"/>
    <property type="match status" value="1"/>
</dbReference>
<accession>A0A1E3P7L8</accession>
<keyword evidence="5" id="KW-0539">Nucleus</keyword>
<dbReference type="GO" id="GO:0003713">
    <property type="term" value="F:transcription coactivator activity"/>
    <property type="evidence" value="ECO:0007669"/>
    <property type="project" value="TreeGrafter"/>
</dbReference>
<dbReference type="OrthoDB" id="1232at2759"/>
<organism evidence="8 9">
    <name type="scientific">Wickerhamomyces anomalus (strain ATCC 58044 / CBS 1984 / NCYC 433 / NRRL Y-366-8)</name>
    <name type="common">Yeast</name>
    <name type="synonym">Hansenula anomala</name>
    <dbReference type="NCBI Taxonomy" id="683960"/>
    <lineage>
        <taxon>Eukaryota</taxon>
        <taxon>Fungi</taxon>
        <taxon>Dikarya</taxon>
        <taxon>Ascomycota</taxon>
        <taxon>Saccharomycotina</taxon>
        <taxon>Saccharomycetes</taxon>
        <taxon>Phaffomycetales</taxon>
        <taxon>Wickerhamomycetaceae</taxon>
        <taxon>Wickerhamomyces</taxon>
    </lineage>
</organism>
<protein>
    <submittedName>
        <fullName evidence="8">Uncharacterized protein</fullName>
    </submittedName>
</protein>
<feature type="compositionally biased region" description="Acidic residues" evidence="7">
    <location>
        <begin position="85"/>
        <end position="103"/>
    </location>
</feature>
<dbReference type="Pfam" id="PF10198">
    <property type="entry name" value="Ada3"/>
    <property type="match status" value="1"/>
</dbReference>
<evidence type="ECO:0000256" key="6">
    <source>
        <dbReference type="SAM" id="Coils"/>
    </source>
</evidence>
<keyword evidence="3" id="KW-0805">Transcription regulation</keyword>
<dbReference type="GeneID" id="30197642"/>
<comment type="subcellular location">
    <subcellularLocation>
        <location evidence="1">Nucleus</location>
    </subcellularLocation>
</comment>
<proteinExistence type="inferred from homology"/>
<dbReference type="GO" id="GO:0006357">
    <property type="term" value="P:regulation of transcription by RNA polymerase II"/>
    <property type="evidence" value="ECO:0007669"/>
    <property type="project" value="EnsemblFungi"/>
</dbReference>
<feature type="region of interest" description="Disordered" evidence="7">
    <location>
        <begin position="439"/>
        <end position="461"/>
    </location>
</feature>
<sequence>MPPRGQGRRKVGKAASKSSNAKNSNSSTKAATSGKVPTKKSIKSSSPSITLQEILDNLNIQFDKDIGVLQGENTRTVPNNLPLLEVEEEDEEKKDEDVEMEDAENGKIEDDETSKQTETSQLKENETTDLTDHPMVEDEDEVANHDALIDLPKDENLAVNSKRRLSTQEQIENDPSVRNPKSEFVTSQTLPAAAHALGLFSEKSGGLEETGEEFLKKKYGVSSYPKNDLKSKLPGSIPDIDFSKNKPANQVQFATFQSFIENFYRNFTEEDIKFLKNKFIMSDSLSNDPTYDPNLTPYLIPNLGALYSTIWNEEENSGNYSPPPSRITQDSILPKKASTDLNDDALESEQVSCGPLVSRLLSAILKDDKGNTEGTAGNGGEINNNDLNDRNDDDNDSKTSTSAIPEQQGWKVSSVNADYNTLEERLKRELKYIGIFMNLNSDDNTNNKDDELDEQEPDWLNPQDDEISTELRSLQNELKQVSRRNNKRKKQLLPIIENQLAWQEYLSILDDLDKQVDNAYLKRIRVPKNKKKKTGSSVPSGGVNSSNGSLPPSVQIQMATQQAHQAAANSAIKSLLEKRLRWINKIGPLFEKSNGENMKRIPKESIFAKIDLDEEDDDDYEDGEDLVLQEQH</sequence>
<reference evidence="8 9" key="1">
    <citation type="journal article" date="2016" name="Proc. Natl. Acad. Sci. U.S.A.">
        <title>Comparative genomics of biotechnologically important yeasts.</title>
        <authorList>
            <person name="Riley R."/>
            <person name="Haridas S."/>
            <person name="Wolfe K.H."/>
            <person name="Lopes M.R."/>
            <person name="Hittinger C.T."/>
            <person name="Goeker M."/>
            <person name="Salamov A.A."/>
            <person name="Wisecaver J.H."/>
            <person name="Long T.M."/>
            <person name="Calvey C.H."/>
            <person name="Aerts A.L."/>
            <person name="Barry K.W."/>
            <person name="Choi C."/>
            <person name="Clum A."/>
            <person name="Coughlan A.Y."/>
            <person name="Deshpande S."/>
            <person name="Douglass A.P."/>
            <person name="Hanson S.J."/>
            <person name="Klenk H.-P."/>
            <person name="LaButti K.M."/>
            <person name="Lapidus A."/>
            <person name="Lindquist E.A."/>
            <person name="Lipzen A.M."/>
            <person name="Meier-Kolthoff J.P."/>
            <person name="Ohm R.A."/>
            <person name="Otillar R.P."/>
            <person name="Pangilinan J.L."/>
            <person name="Peng Y."/>
            <person name="Rokas A."/>
            <person name="Rosa C.A."/>
            <person name="Scheuner C."/>
            <person name="Sibirny A.A."/>
            <person name="Slot J.C."/>
            <person name="Stielow J.B."/>
            <person name="Sun H."/>
            <person name="Kurtzman C.P."/>
            <person name="Blackwell M."/>
            <person name="Grigoriev I.V."/>
            <person name="Jeffries T.W."/>
        </authorList>
    </citation>
    <scope>NUCLEOTIDE SEQUENCE [LARGE SCALE GENOMIC DNA]</scope>
    <source>
        <strain evidence="9">ATCC 58044 / CBS 1984 / NCYC 433 / NRRL Y-366-8</strain>
    </source>
</reference>
<evidence type="ECO:0000256" key="3">
    <source>
        <dbReference type="ARBA" id="ARBA00023015"/>
    </source>
</evidence>
<keyword evidence="4" id="KW-0804">Transcription</keyword>
<evidence type="ECO:0000313" key="9">
    <source>
        <dbReference type="Proteomes" id="UP000094112"/>
    </source>
</evidence>
<evidence type="ECO:0000256" key="1">
    <source>
        <dbReference type="ARBA" id="ARBA00004123"/>
    </source>
</evidence>
<feature type="compositionally biased region" description="Low complexity" evidence="7">
    <location>
        <begin position="13"/>
        <end position="35"/>
    </location>
</feature>
<feature type="region of interest" description="Disordered" evidence="7">
    <location>
        <begin position="1"/>
        <end position="49"/>
    </location>
</feature>
<dbReference type="GO" id="GO:0140671">
    <property type="term" value="C:ADA complex"/>
    <property type="evidence" value="ECO:0007669"/>
    <property type="project" value="EnsemblFungi"/>
</dbReference>
<feature type="region of interest" description="Disordered" evidence="7">
    <location>
        <begin position="69"/>
        <end position="182"/>
    </location>
</feature>
<dbReference type="RefSeq" id="XP_019040129.1">
    <property type="nucleotide sequence ID" value="XM_019180396.1"/>
</dbReference>
<evidence type="ECO:0000256" key="5">
    <source>
        <dbReference type="ARBA" id="ARBA00023242"/>
    </source>
</evidence>
<dbReference type="Proteomes" id="UP000094112">
    <property type="component" value="Unassembled WGS sequence"/>
</dbReference>
<feature type="compositionally biased region" description="Polar residues" evidence="7">
    <location>
        <begin position="398"/>
        <end position="409"/>
    </location>
</feature>
<feature type="coiled-coil region" evidence="6">
    <location>
        <begin position="464"/>
        <end position="491"/>
    </location>
</feature>
<evidence type="ECO:0000256" key="7">
    <source>
        <dbReference type="SAM" id="MobiDB-lite"/>
    </source>
</evidence>
<feature type="compositionally biased region" description="Basic residues" evidence="7">
    <location>
        <begin position="1"/>
        <end position="12"/>
    </location>
</feature>
<feature type="region of interest" description="Disordered" evidence="7">
    <location>
        <begin position="612"/>
        <end position="632"/>
    </location>
</feature>
<dbReference type="PANTHER" id="PTHR13556">
    <property type="entry name" value="TRANSCRIPTIONAL ADAPTER 3-RELATED"/>
    <property type="match status" value="1"/>
</dbReference>
<keyword evidence="9" id="KW-1185">Reference proteome</keyword>
<feature type="compositionally biased region" description="Low complexity" evidence="7">
    <location>
        <begin position="535"/>
        <end position="551"/>
    </location>
</feature>
<dbReference type="GO" id="GO:0000124">
    <property type="term" value="C:SAGA complex"/>
    <property type="evidence" value="ECO:0007669"/>
    <property type="project" value="EnsemblFungi"/>
</dbReference>
<feature type="region of interest" description="Disordered" evidence="7">
    <location>
        <begin position="368"/>
        <end position="409"/>
    </location>
</feature>
<feature type="compositionally biased region" description="Acidic residues" evidence="7">
    <location>
        <begin position="450"/>
        <end position="461"/>
    </location>
</feature>
<keyword evidence="6" id="KW-0175">Coiled coil</keyword>
<comment type="similarity">
    <text evidence="2">Belongs to the NGG1 family.</text>
</comment>
<gene>
    <name evidence="8" type="ORF">WICANDRAFT_104086</name>
</gene>
<evidence type="ECO:0000256" key="4">
    <source>
        <dbReference type="ARBA" id="ARBA00023163"/>
    </source>
</evidence>
<dbReference type="InterPro" id="IPR019340">
    <property type="entry name" value="Histone_AcTrfase_su3"/>
</dbReference>
<evidence type="ECO:0000313" key="8">
    <source>
        <dbReference type="EMBL" id="ODQ60922.1"/>
    </source>
</evidence>
<dbReference type="AlphaFoldDB" id="A0A1E3P7L8"/>
<dbReference type="STRING" id="683960.A0A1E3P7L8"/>
<name>A0A1E3P7L8_WICAA</name>
<dbReference type="EMBL" id="KV454209">
    <property type="protein sequence ID" value="ODQ60922.1"/>
    <property type="molecule type" value="Genomic_DNA"/>
</dbReference>
<dbReference type="GO" id="GO:0004402">
    <property type="term" value="F:histone acetyltransferase activity"/>
    <property type="evidence" value="ECO:0007669"/>
    <property type="project" value="EnsemblFungi"/>
</dbReference>
<feature type="compositionally biased region" description="Basic and acidic residues" evidence="7">
    <location>
        <begin position="121"/>
        <end position="156"/>
    </location>
</feature>